<dbReference type="PANTHER" id="PTHR47843:SF2">
    <property type="entry name" value="BTB DOMAIN-CONTAINING PROTEIN"/>
    <property type="match status" value="1"/>
</dbReference>
<dbReference type="InterPro" id="IPR000210">
    <property type="entry name" value="BTB/POZ_dom"/>
</dbReference>
<dbReference type="PROSITE" id="PS50097">
    <property type="entry name" value="BTB"/>
    <property type="match status" value="1"/>
</dbReference>
<dbReference type="EMBL" id="ML978157">
    <property type="protein sequence ID" value="KAF2035560.1"/>
    <property type="molecule type" value="Genomic_DNA"/>
</dbReference>
<name>A0A9P4HI74_9PLEO</name>
<protein>
    <recommendedName>
        <fullName evidence="1">BTB domain-containing protein</fullName>
    </recommendedName>
</protein>
<gene>
    <name evidence="2" type="ORF">EK21DRAFT_53931</name>
</gene>
<dbReference type="Pfam" id="PF00651">
    <property type="entry name" value="BTB"/>
    <property type="match status" value="1"/>
</dbReference>
<dbReference type="AlphaFoldDB" id="A0A9P4HI74"/>
<dbReference type="PANTHER" id="PTHR47843">
    <property type="entry name" value="BTB DOMAIN-CONTAINING PROTEIN-RELATED"/>
    <property type="match status" value="1"/>
</dbReference>
<feature type="domain" description="BTB" evidence="1">
    <location>
        <begin position="1"/>
        <end position="66"/>
    </location>
</feature>
<proteinExistence type="predicted"/>
<sequence>VEIGADRTKYHVHKALISRHSEYFEKALKGSWNEAQEGVVWLEDVDDCIFNLFLHWLYSQRIPIAEKDWRHILELDEMSDWKQDRFVALVKAYEFGDRFLSLSFRCQVNNAFAQAVNDCYFDAPTHYECLSYAFDRIPSNRPILQLLIDDLCTTWSELYDEDDTKLQAFRKLPPQVLSRSFLRLQEMRMRDLARTQRRIGATTSTMQI</sequence>
<comment type="caution">
    <text evidence="2">The sequence shown here is derived from an EMBL/GenBank/DDBJ whole genome shotgun (WGS) entry which is preliminary data.</text>
</comment>
<accession>A0A9P4HI74</accession>
<evidence type="ECO:0000259" key="1">
    <source>
        <dbReference type="PROSITE" id="PS50097"/>
    </source>
</evidence>
<dbReference type="InterPro" id="IPR011333">
    <property type="entry name" value="SKP1/BTB/POZ_sf"/>
</dbReference>
<dbReference type="OrthoDB" id="194443at2759"/>
<evidence type="ECO:0000313" key="2">
    <source>
        <dbReference type="EMBL" id="KAF2035560.1"/>
    </source>
</evidence>
<keyword evidence="3" id="KW-1185">Reference proteome</keyword>
<dbReference type="Proteomes" id="UP000799777">
    <property type="component" value="Unassembled WGS sequence"/>
</dbReference>
<evidence type="ECO:0000313" key="3">
    <source>
        <dbReference type="Proteomes" id="UP000799777"/>
    </source>
</evidence>
<dbReference type="Gene3D" id="3.30.710.10">
    <property type="entry name" value="Potassium Channel Kv1.1, Chain A"/>
    <property type="match status" value="1"/>
</dbReference>
<organism evidence="2 3">
    <name type="scientific">Setomelanomma holmii</name>
    <dbReference type="NCBI Taxonomy" id="210430"/>
    <lineage>
        <taxon>Eukaryota</taxon>
        <taxon>Fungi</taxon>
        <taxon>Dikarya</taxon>
        <taxon>Ascomycota</taxon>
        <taxon>Pezizomycotina</taxon>
        <taxon>Dothideomycetes</taxon>
        <taxon>Pleosporomycetidae</taxon>
        <taxon>Pleosporales</taxon>
        <taxon>Pleosporineae</taxon>
        <taxon>Phaeosphaeriaceae</taxon>
        <taxon>Setomelanomma</taxon>
    </lineage>
</organism>
<dbReference type="SUPFAM" id="SSF54695">
    <property type="entry name" value="POZ domain"/>
    <property type="match status" value="1"/>
</dbReference>
<feature type="non-terminal residue" evidence="2">
    <location>
        <position position="1"/>
    </location>
</feature>
<reference evidence="2" key="1">
    <citation type="journal article" date="2020" name="Stud. Mycol.">
        <title>101 Dothideomycetes genomes: a test case for predicting lifestyles and emergence of pathogens.</title>
        <authorList>
            <person name="Haridas S."/>
            <person name="Albert R."/>
            <person name="Binder M."/>
            <person name="Bloem J."/>
            <person name="Labutti K."/>
            <person name="Salamov A."/>
            <person name="Andreopoulos B."/>
            <person name="Baker S."/>
            <person name="Barry K."/>
            <person name="Bills G."/>
            <person name="Bluhm B."/>
            <person name="Cannon C."/>
            <person name="Castanera R."/>
            <person name="Culley D."/>
            <person name="Daum C."/>
            <person name="Ezra D."/>
            <person name="Gonzalez J."/>
            <person name="Henrissat B."/>
            <person name="Kuo A."/>
            <person name="Liang C."/>
            <person name="Lipzen A."/>
            <person name="Lutzoni F."/>
            <person name="Magnuson J."/>
            <person name="Mondo S."/>
            <person name="Nolan M."/>
            <person name="Ohm R."/>
            <person name="Pangilinan J."/>
            <person name="Park H.-J."/>
            <person name="Ramirez L."/>
            <person name="Alfaro M."/>
            <person name="Sun H."/>
            <person name="Tritt A."/>
            <person name="Yoshinaga Y."/>
            <person name="Zwiers L.-H."/>
            <person name="Turgeon B."/>
            <person name="Goodwin S."/>
            <person name="Spatafora J."/>
            <person name="Crous P."/>
            <person name="Grigoriev I."/>
        </authorList>
    </citation>
    <scope>NUCLEOTIDE SEQUENCE</scope>
    <source>
        <strain evidence="2">CBS 110217</strain>
    </source>
</reference>
<dbReference type="CDD" id="cd18186">
    <property type="entry name" value="BTB_POZ_ZBTB_KLHL-like"/>
    <property type="match status" value="1"/>
</dbReference>